<accession>A0A381RYS5</accession>
<dbReference type="EMBL" id="UINC01002404">
    <property type="protein sequence ID" value="SUZ96324.1"/>
    <property type="molecule type" value="Genomic_DNA"/>
</dbReference>
<comment type="similarity">
    <text evidence="2">Belongs to the glutamine synthetase family.</text>
</comment>
<feature type="non-terminal residue" evidence="8">
    <location>
        <position position="1"/>
    </location>
</feature>
<dbReference type="GO" id="GO:0005524">
    <property type="term" value="F:ATP binding"/>
    <property type="evidence" value="ECO:0007669"/>
    <property type="project" value="UniProtKB-KW"/>
</dbReference>
<name>A0A381RYS5_9ZZZZ</name>
<dbReference type="FunFam" id="3.30.590.10:FF:000005">
    <property type="entry name" value="Probable glutamine synthetase"/>
    <property type="match status" value="1"/>
</dbReference>
<dbReference type="GO" id="GO:0004356">
    <property type="term" value="F:glutamine synthetase activity"/>
    <property type="evidence" value="ECO:0007669"/>
    <property type="project" value="InterPro"/>
</dbReference>
<dbReference type="Gene3D" id="3.30.590.10">
    <property type="entry name" value="Glutamine synthetase/guanido kinase, catalytic domain"/>
    <property type="match status" value="1"/>
</dbReference>
<dbReference type="GO" id="GO:0006598">
    <property type="term" value="P:polyamine catabolic process"/>
    <property type="evidence" value="ECO:0007669"/>
    <property type="project" value="TreeGrafter"/>
</dbReference>
<evidence type="ECO:0000256" key="3">
    <source>
        <dbReference type="ARBA" id="ARBA00022598"/>
    </source>
</evidence>
<evidence type="ECO:0000256" key="1">
    <source>
        <dbReference type="ARBA" id="ARBA00001946"/>
    </source>
</evidence>
<dbReference type="Gene3D" id="3.10.20.70">
    <property type="entry name" value="Glutamine synthetase, N-terminal domain"/>
    <property type="match status" value="1"/>
</dbReference>
<dbReference type="PANTHER" id="PTHR43785:SF3">
    <property type="entry name" value="GS CATALYTIC DOMAIN-CONTAINING PROTEIN"/>
    <property type="match status" value="1"/>
</dbReference>
<keyword evidence="5" id="KW-0067">ATP-binding</keyword>
<dbReference type="SUPFAM" id="SSF55931">
    <property type="entry name" value="Glutamine synthetase/guanido kinase"/>
    <property type="match status" value="1"/>
</dbReference>
<dbReference type="AlphaFoldDB" id="A0A381RYS5"/>
<dbReference type="GO" id="GO:0006542">
    <property type="term" value="P:glutamine biosynthetic process"/>
    <property type="evidence" value="ECO:0007669"/>
    <property type="project" value="InterPro"/>
</dbReference>
<proteinExistence type="inferred from homology"/>
<keyword evidence="6" id="KW-0460">Magnesium</keyword>
<organism evidence="8">
    <name type="scientific">marine metagenome</name>
    <dbReference type="NCBI Taxonomy" id="408172"/>
    <lineage>
        <taxon>unclassified sequences</taxon>
        <taxon>metagenomes</taxon>
        <taxon>ecological metagenomes</taxon>
    </lineage>
</organism>
<feature type="domain" description="GS catalytic" evidence="7">
    <location>
        <begin position="92"/>
        <end position="426"/>
    </location>
</feature>
<keyword evidence="3" id="KW-0436">Ligase</keyword>
<dbReference type="SUPFAM" id="SSF54368">
    <property type="entry name" value="Glutamine synthetase, N-terminal domain"/>
    <property type="match status" value="1"/>
</dbReference>
<protein>
    <recommendedName>
        <fullName evidence="7">GS catalytic domain-containing protein</fullName>
    </recommendedName>
</protein>
<dbReference type="SMART" id="SM01230">
    <property type="entry name" value="Gln-synt_C"/>
    <property type="match status" value="1"/>
</dbReference>
<comment type="cofactor">
    <cofactor evidence="1">
        <name>Mg(2+)</name>
        <dbReference type="ChEBI" id="CHEBI:18420"/>
    </cofactor>
</comment>
<sequence length="426" mass="48774">VIVPDMAGAARGKMLPAEKFLEQPAMRLPESVFVQTVTGEYLHEPLINPADRDILVQPDMDTLRVLPWANNSTATVINDCYYEDGSAVDISPRQVLRNILEAYQEKNMSPVVAPELEFYLVKRNTDPTVPLEPPIGRSGRQETVRQPFSIDALDEFEPVIEDIYQYADSMGIKIDTLEHEMGTAQLEINFEHGEAMQLCDHVIMFKRIVREAAMRHNIYATFMSKPMQAEPGSAMHWHISILGIESNDNIFSDDEDRETELFKHFIGGLQTYFPEAILFNAPYVNSYRRFTRWQNAPINIYWGYDNRTTGLRVPSSEPVNRRIENRIAGADVNPYLSIAASLACGYLGMQEEIKPSAPEDSNAYNLPFTLPKNLFNAIEMLEGSEAMQMLFGERFLQIYLAIKKYEYQKYFADISPWEREFLLLNV</sequence>
<dbReference type="PANTHER" id="PTHR43785">
    <property type="entry name" value="GAMMA-GLUTAMYLPUTRESCINE SYNTHETASE"/>
    <property type="match status" value="1"/>
</dbReference>
<dbReference type="PROSITE" id="PS51987">
    <property type="entry name" value="GS_CATALYTIC"/>
    <property type="match status" value="1"/>
</dbReference>
<dbReference type="InterPro" id="IPR027303">
    <property type="entry name" value="Gln_synth_gly_rich_site"/>
</dbReference>
<evidence type="ECO:0000256" key="6">
    <source>
        <dbReference type="ARBA" id="ARBA00022842"/>
    </source>
</evidence>
<evidence type="ECO:0000313" key="8">
    <source>
        <dbReference type="EMBL" id="SUZ96324.1"/>
    </source>
</evidence>
<evidence type="ECO:0000256" key="5">
    <source>
        <dbReference type="ARBA" id="ARBA00022840"/>
    </source>
</evidence>
<evidence type="ECO:0000259" key="7">
    <source>
        <dbReference type="PROSITE" id="PS51987"/>
    </source>
</evidence>
<reference evidence="8" key="1">
    <citation type="submission" date="2018-05" db="EMBL/GenBank/DDBJ databases">
        <authorList>
            <person name="Lanie J.A."/>
            <person name="Ng W.-L."/>
            <person name="Kazmierczak K.M."/>
            <person name="Andrzejewski T.M."/>
            <person name="Davidsen T.M."/>
            <person name="Wayne K.J."/>
            <person name="Tettelin H."/>
            <person name="Glass J.I."/>
            <person name="Rusch D."/>
            <person name="Podicherti R."/>
            <person name="Tsui H.-C.T."/>
            <person name="Winkler M.E."/>
        </authorList>
    </citation>
    <scope>NUCLEOTIDE SEQUENCE</scope>
</reference>
<evidence type="ECO:0000256" key="2">
    <source>
        <dbReference type="ARBA" id="ARBA00009897"/>
    </source>
</evidence>
<gene>
    <name evidence="8" type="ORF">METZ01_LOCUS49178</name>
</gene>
<keyword evidence="4" id="KW-0547">Nucleotide-binding</keyword>
<dbReference type="InterPro" id="IPR014746">
    <property type="entry name" value="Gln_synth/guanido_kin_cat_dom"/>
</dbReference>
<dbReference type="InterPro" id="IPR008146">
    <property type="entry name" value="Gln_synth_cat_dom"/>
</dbReference>
<dbReference type="PROSITE" id="PS00181">
    <property type="entry name" value="GLNA_ATP"/>
    <property type="match status" value="1"/>
</dbReference>
<dbReference type="Pfam" id="PF00120">
    <property type="entry name" value="Gln-synt_C"/>
    <property type="match status" value="1"/>
</dbReference>
<evidence type="ECO:0000256" key="4">
    <source>
        <dbReference type="ARBA" id="ARBA00022741"/>
    </source>
</evidence>
<dbReference type="InterPro" id="IPR036651">
    <property type="entry name" value="Gln_synt_N_sf"/>
</dbReference>